<dbReference type="Pfam" id="PF00008">
    <property type="entry name" value="EGF"/>
    <property type="match status" value="1"/>
</dbReference>
<keyword evidence="5 15" id="KW-0245">EGF-like domain</keyword>
<keyword evidence="4" id="KW-1003">Cell membrane</keyword>
<dbReference type="SMART" id="SM00209">
    <property type="entry name" value="TSP1"/>
    <property type="match status" value="2"/>
</dbReference>
<feature type="domain" description="PLAT" evidence="24">
    <location>
        <begin position="2158"/>
        <end position="2275"/>
    </location>
</feature>
<dbReference type="InterPro" id="IPR000884">
    <property type="entry name" value="TSP1_rpt"/>
</dbReference>
<dbReference type="Pfam" id="PF00059">
    <property type="entry name" value="Lectin_C"/>
    <property type="match status" value="3"/>
</dbReference>
<dbReference type="Pfam" id="PF00051">
    <property type="entry name" value="Kringle"/>
    <property type="match status" value="6"/>
</dbReference>
<feature type="region of interest" description="Disordered" evidence="17">
    <location>
        <begin position="3208"/>
        <end position="3236"/>
    </location>
</feature>
<dbReference type="SUPFAM" id="SSF82895">
    <property type="entry name" value="TSP-1 type 1 repeat"/>
    <property type="match status" value="2"/>
</dbReference>
<dbReference type="InterPro" id="IPR000082">
    <property type="entry name" value="SEA_dom"/>
</dbReference>
<dbReference type="PROSITE" id="PS50041">
    <property type="entry name" value="C_TYPE_LECTIN_2"/>
    <property type="match status" value="3"/>
</dbReference>
<evidence type="ECO:0000256" key="9">
    <source>
        <dbReference type="ARBA" id="ARBA00022737"/>
    </source>
</evidence>
<dbReference type="PANTHER" id="PTHR10877">
    <property type="entry name" value="POLYCYSTIN FAMILY MEMBER"/>
    <property type="match status" value="1"/>
</dbReference>
<feature type="domain" description="Kringle" evidence="23">
    <location>
        <begin position="641"/>
        <end position="720"/>
    </location>
</feature>
<evidence type="ECO:0000259" key="23">
    <source>
        <dbReference type="PROSITE" id="PS50070"/>
    </source>
</evidence>
<feature type="domain" description="C-type lectin" evidence="22">
    <location>
        <begin position="323"/>
        <end position="441"/>
    </location>
</feature>
<feature type="disulfide bond" evidence="16">
    <location>
        <begin position="223"/>
        <end position="246"/>
    </location>
</feature>
<dbReference type="PROSITE" id="PS01187">
    <property type="entry name" value="EGF_CA"/>
    <property type="match status" value="1"/>
</dbReference>
<dbReference type="SMART" id="SM00303">
    <property type="entry name" value="GPS"/>
    <property type="match status" value="1"/>
</dbReference>
<evidence type="ECO:0000256" key="10">
    <source>
        <dbReference type="ARBA" id="ARBA00022989"/>
    </source>
</evidence>
<feature type="domain" description="Kringle" evidence="23">
    <location>
        <begin position="737"/>
        <end position="793"/>
    </location>
</feature>
<evidence type="ECO:0000256" key="8">
    <source>
        <dbReference type="ARBA" id="ARBA00022729"/>
    </source>
</evidence>
<dbReference type="PROSITE" id="PS00021">
    <property type="entry name" value="KRINGLE_1"/>
    <property type="match status" value="3"/>
</dbReference>
<dbReference type="InterPro" id="IPR049883">
    <property type="entry name" value="NOTCH1_EGF-like"/>
</dbReference>
<feature type="domain" description="Kringle" evidence="23">
    <location>
        <begin position="255"/>
        <end position="316"/>
    </location>
</feature>
<evidence type="ECO:0000256" key="3">
    <source>
        <dbReference type="ARBA" id="ARBA00007200"/>
    </source>
</evidence>
<evidence type="ECO:0000256" key="5">
    <source>
        <dbReference type="ARBA" id="ARBA00022536"/>
    </source>
</evidence>
<feature type="region of interest" description="Disordered" evidence="17">
    <location>
        <begin position="2453"/>
        <end position="2482"/>
    </location>
</feature>
<feature type="domain" description="REJ" evidence="25">
    <location>
        <begin position="1147"/>
        <end position="1847"/>
    </location>
</feature>
<keyword evidence="9" id="KW-0677">Repeat</keyword>
<feature type="disulfide bond" evidence="16">
    <location>
        <begin position="288"/>
        <end position="311"/>
    </location>
</feature>
<dbReference type="InterPro" id="IPR013806">
    <property type="entry name" value="Kringle-like"/>
</dbReference>
<feature type="disulfide bond" evidence="16">
    <location>
        <begin position="141"/>
        <end position="164"/>
    </location>
</feature>
<dbReference type="InterPro" id="IPR046338">
    <property type="entry name" value="GAIN_dom_sf"/>
</dbReference>
<evidence type="ECO:0000256" key="18">
    <source>
        <dbReference type="SAM" id="Phobius"/>
    </source>
</evidence>
<dbReference type="Gene3D" id="2.60.60.20">
    <property type="entry name" value="PLAT/LH2 domain"/>
    <property type="match status" value="1"/>
</dbReference>
<evidence type="ECO:0000256" key="2">
    <source>
        <dbReference type="ARBA" id="ARBA00004236"/>
    </source>
</evidence>
<feature type="transmembrane region" description="Helical" evidence="18">
    <location>
        <begin position="2987"/>
        <end position="3005"/>
    </location>
</feature>
<dbReference type="SMART" id="SM00130">
    <property type="entry name" value="KR"/>
    <property type="match status" value="6"/>
</dbReference>
<feature type="disulfide bond" evidence="14">
    <location>
        <begin position="2736"/>
        <end position="2749"/>
    </location>
</feature>
<dbReference type="Proteomes" id="UP000515135">
    <property type="component" value="Unplaced"/>
</dbReference>
<dbReference type="Pfam" id="PF08016">
    <property type="entry name" value="PKD_channel"/>
    <property type="match status" value="1"/>
</dbReference>
<feature type="transmembrane region" description="Helical" evidence="18">
    <location>
        <begin position="2934"/>
        <end position="2958"/>
    </location>
</feature>
<dbReference type="InterPro" id="IPR000001">
    <property type="entry name" value="Kringle"/>
</dbReference>
<keyword evidence="12 15" id="KW-1015">Disulfide bond</keyword>
<dbReference type="Pfam" id="PF01477">
    <property type="entry name" value="PLAT"/>
    <property type="match status" value="1"/>
</dbReference>
<dbReference type="SUPFAM" id="SSF49723">
    <property type="entry name" value="Lipase/lipooxygenase domain (PLAT/LH2 domain)"/>
    <property type="match status" value="1"/>
</dbReference>
<feature type="domain" description="EGF-like" evidence="21">
    <location>
        <begin position="443"/>
        <end position="480"/>
    </location>
</feature>
<feature type="compositionally biased region" description="Basic and acidic residues" evidence="17">
    <location>
        <begin position="2397"/>
        <end position="2414"/>
    </location>
</feature>
<feature type="region of interest" description="Disordered" evidence="17">
    <location>
        <begin position="2396"/>
        <end position="2426"/>
    </location>
</feature>
<dbReference type="InterPro" id="IPR002859">
    <property type="entry name" value="PKD/REJ-like"/>
</dbReference>
<feature type="domain" description="Kringle" evidence="23">
    <location>
        <begin position="172"/>
        <end position="251"/>
    </location>
</feature>
<feature type="domain" description="Kringle" evidence="23">
    <location>
        <begin position="559"/>
        <end position="636"/>
    </location>
</feature>
<feature type="domain" description="Kringle" evidence="23">
    <location>
        <begin position="92"/>
        <end position="169"/>
    </location>
</feature>
<feature type="transmembrane region" description="Helical" evidence="18">
    <location>
        <begin position="3025"/>
        <end position="3047"/>
    </location>
</feature>
<sequence>MSTPRRWLLGVHSLLAIFCLITPSVAIEGEWTLWSAWSECSETCGTGTGNRTRFRFCVDFTDTDPDPECTAGDAHETGACNPDVLCSVYPTLCMYGDGSTYRGTVHTTQSGLTCQRWDSQSPHEHNTNVTDPLAGLYENFCRNPDGSSLPWCYTTDPDVTRDFCKISTCFDECYDIDGASNYRGTVDFSKSGRACQRWDSQTPHSHTVNNDYYPDDDLVENYCRHPNGDTYLWCYTQDPSQRYEECAIPRCGIFTKSGRACQYWARETPHTHGSPGLYPSAGLVENYCRNPDGTSYLWCYTEDPDVRYEECVIPRCDNEWTRYGTNYFRVYDEESKTYADAKAVCAGEGALLPIVKDSGTRDFLVNLRDSSGSSFNIWIGVTDLEEEGEFVWDDGSPPGWEPVPSSNGENWDCAKLTSNDDDPPNKLVSANCTDTEFYICERITRPCSPNPCINNGTCVETVPSGFLCRCGENYSGTYCGAINGGWSAWSVWAECSLSCGTGTGSQARTRSCDNPEPQFGGKNCTGDAQETRPCNSDVLCSVNKTGGSVGADHLLYPTLCMYGDGSTYRGTVHTTQSGLTCQRWDSQSPHVHNTITTYPLAGLDENYCRNPDGSSLPWCYTTDPDVTRDFCKVSSCFEVDECYDINGASNYRGTVDFSKSGRACQRWDSQTPHSHTVNNDYYPDDDLVENYCRHPNGDTYLWCYTQDPSQRYEECAIPRCVNGTGGSVGEDHIVVDECYEGDGASYRGTVSFTKSGRACQYWARETPHTHGSPGLYPSAGLVENYCRNPDDNEWTRYGTNYFRVYDEDSKTYADAKAVCAGESALLPIVKDSGTREFLVNLRNSSGSSFNIWIGVTDLEEEGEFVWDDGSPPGWEPVPSSNGESWDCAKLTSNDDDPPNQLVWGENNSNNNNTNNSLIYCCINSGNDEFHLNFNDSVWYSQAKQVCRDNGGNLAMITNSEISSFMKTLSTDHKWFGLSDEGTEGQFVWEDGTRLTSTGFTDWYPGEPNGGDTIYPVRFTVVVGIPWNEEYRNPASMAYQELVNDTTQSVSKAFAANAAFHSVIVHDISPGSVVVIFSVQFIGARPNETAVHANMASALAESLLVVAGHTVSQLSLGGDIDECSNGSHTCSRDELCFNTEGSYRCAQCYPDFTVQGGAETPASAVTILRRVGFFLRAETNINCNVEYSVSFAWTVWSVEGSDIKLLNTTKKLRTSAHEVAVPKNFLPLGLNMLKVMVTVLEKESGLTLNRTLERWVRIISSPIEAQIAGGSARSVRFGSAITLDASVSYDPDNIVEDSRSFNFSWTCMIEEASTCNEVFNVSTEAVYVIPSGIFRPNDSITFTVDVSFIGRVSGVYAQAIHLGAEDPTISVRCNSNCNNRINPSKRLALQAVCENCLQHEQLVYNWTLQQAPPGYRRSIVNWETDTTTGNSLPDLVVQTNIFTKPGAYVLRVDVRRAGGVSRFAEYRFEPNTPPTAGVCTVSPETGVAMVDEFSVQCTGFADSDLPMTFAFFYSTGGQRLVAINSTAQDDDLSLFYSGLVPSTLPRLFPVGLPSRDYNVTIVVRASDVLGAQTSVSLVVKVFPLPAEEKSSVATQLTVGANSTLGKLVQGGNFQAAVQISNSVNSVLNADAENATNRLQYKQNATQVRSSIISSLSEFKVQSVSSVNILANALSQATVVQEEVSTDSQVTAAASLVNLVEVIQNQPEDELGIEEAEESSVFLTSALVNVLRASSYSSEEAKSSLTGSSRTDRLQQTQVTTTKVFEALNTMNDVVLSRKRPNEKPTLLQQDNFELSLRKQTCDQMGSQIVATTEANGGWFRTPNASILFGDNTCSKPIGSETYQTTINPYEYAGGSERIQSSVGALKYKNDVGELTVSNLEIPVEVVVKRKDTVQVQTERGRTGRTGTSVMSIHSFNVTEEENSIHVIVTPDLNWVPIQLYLWRHDEPIKGQHGWNVTLPLSSDQLYSVRWLDGEDITADPYSWFWTPEELATGEGQTYFLGVEHIPFNQSGFDLYDLRDLENGTSEVEFSYNDENFTLPYTVTILSTRCLFFDDQSHRWKSDGCRSGPLTSDRITHCFCDHLTAFGSDFQFFVAPNSLNILKALQGFNNISENPAVVVTIAVIVGIYLLMVLWARREDRKDVEKVGATVLGSSPGDGCSVYQVVVFTGARANAGTTAKVSAMFYGSNGESGPHDLDDPGRVTFCTGGVDFFLVTCADGMGPLDYIHIWHDNSGDDPSWFLSKIIVTEVKTDNKYYFLCNKWFAVEEGDGKVERIFPVASDTEMKRFKTIFSSKTGTGFRDDHLWFSVLGRPAYSMFSRVQRVSCCLSLLLCTMLANIMFFGTGDTFQKPPAVNIFGFDVQLPISWGEIMIAVESALLVFPVNLAIVQIFRHCGARPAQLKETEQDRRTAKSKEPGTSEGQSSSMNSSTVSLMKEFTEDDRDLIREILTSHRAPTQLKSRPSMKENPPGLKGLRSGDGSYDVKRADSAKTKKRKKSLLLPWWCVYIGWFLVFSSCFVSAFFTVLYGFEYGRQKAEAWLVTFLTSFFFDLVITQPFKILLLGLFFALIIKKIDTSGEDVAPTPKQEDEEYLAQEIKELDKGTRSMRPRAKGPPDNQELLKARQQRFLELNLRSALRELSFFIVYVFILIVVANGNRDLYMYHMTNNVKDVLAVPFNKVTHRQDFWTFVRNTVLTELHSSEWYNGRTIDSDKRGFLSDYNSYIVGPARLRQLRVKQNGTCEIPAAMAKMTFTCNGEYSWWKNDDKHYTLGWGEWISSSTDRVNVANVSEEMRPWVYDSKSLASAMPRYGSHGVYYGEGYILELQSNDSHFALQTIEDLERRQWIDSATRAIFLELIVYNPNANLFSVVSLLAEFSTLGKVYTSHEITTVRLYLYQTTWSYAVLAFQILFVLVTFVFVYREVNRILLMGTEYFRLFWNLVELCVCLLSLVQIGLQLYTMYIILDFNRNKAGTTNDRSFSKYRQAASWDQLNTYVRAWLVCVATLKLMHLFRFNKHVERSAGTLTRSAKPLLNYLVIFIITVSAFCMLTYLVLGASLEGYSPYITNIETMLGVMLGGFDFNALSDAHSFLGPSIFFSYLMFVNFLLLMIFCAILDMAYHEVIEEESEDQTSKNQKITELGMKRAGDAYQRAKNKIEILLSWKTQVKTVRGNTPAYTNAGLKGDLLQARREALSFVRSKDSLAKGIEGCYESSAFDSDHGTSRKNSSDLFHLESGNIPGYGSR</sequence>
<dbReference type="InterPro" id="IPR036383">
    <property type="entry name" value="TSP1_rpt_sf"/>
</dbReference>
<evidence type="ECO:0000256" key="15">
    <source>
        <dbReference type="PROSITE-ProRule" id="PRU00076"/>
    </source>
</evidence>
<feature type="disulfide bond" evidence="16">
    <location>
        <begin position="608"/>
        <end position="631"/>
    </location>
</feature>
<dbReference type="InterPro" id="IPR018056">
    <property type="entry name" value="Kringle_CS"/>
</dbReference>
<name>A0A6P4YBV7_BRABE</name>
<keyword evidence="10 18" id="KW-1133">Transmembrane helix</keyword>
<evidence type="ECO:0000256" key="7">
    <source>
        <dbReference type="ARBA" id="ARBA00022692"/>
    </source>
</evidence>
<dbReference type="SUPFAM" id="SSF56436">
    <property type="entry name" value="C-type lectin-like"/>
    <property type="match status" value="3"/>
</dbReference>
<dbReference type="Pfam" id="PF07645">
    <property type="entry name" value="EGF_CA"/>
    <property type="match status" value="1"/>
</dbReference>
<dbReference type="InterPro" id="IPR042060">
    <property type="entry name" value="PLAT_polycystin1"/>
</dbReference>
<evidence type="ECO:0000256" key="12">
    <source>
        <dbReference type="ARBA" id="ARBA00023157"/>
    </source>
</evidence>
<evidence type="ECO:0000256" key="19">
    <source>
        <dbReference type="SAM" id="SignalP"/>
    </source>
</evidence>
<feature type="domain" description="C-type lectin" evidence="22">
    <location>
        <begin position="939"/>
        <end position="1029"/>
    </location>
</feature>
<dbReference type="SMART" id="SM00200">
    <property type="entry name" value="SEA"/>
    <property type="match status" value="1"/>
</dbReference>
<accession>A0A6P4YBV7</accession>
<feature type="disulfide bond" evidence="16">
    <location>
        <begin position="692"/>
        <end position="715"/>
    </location>
</feature>
<dbReference type="InterPro" id="IPR003915">
    <property type="entry name" value="PKD_2"/>
</dbReference>
<dbReference type="Gene3D" id="3.10.100.10">
    <property type="entry name" value="Mannose-Binding Protein A, subunit A"/>
    <property type="match status" value="3"/>
</dbReference>
<evidence type="ECO:0000256" key="13">
    <source>
        <dbReference type="ARBA" id="ARBA00023180"/>
    </source>
</evidence>
<dbReference type="PROSITE" id="PS50070">
    <property type="entry name" value="KRINGLE_2"/>
    <property type="match status" value="6"/>
</dbReference>
<feature type="transmembrane region" description="Helical" evidence="18">
    <location>
        <begin position="2543"/>
        <end position="2566"/>
    </location>
</feature>
<keyword evidence="26" id="KW-1185">Reference proteome</keyword>
<dbReference type="GO" id="GO:0005509">
    <property type="term" value="F:calcium ion binding"/>
    <property type="evidence" value="ECO:0007669"/>
    <property type="project" value="InterPro"/>
</dbReference>
<dbReference type="PROSITE" id="PS50095">
    <property type="entry name" value="PLAT"/>
    <property type="match status" value="1"/>
</dbReference>
<organism evidence="26 27">
    <name type="scientific">Branchiostoma belcheri</name>
    <name type="common">Amphioxus</name>
    <dbReference type="NCBI Taxonomy" id="7741"/>
    <lineage>
        <taxon>Eukaryota</taxon>
        <taxon>Metazoa</taxon>
        <taxon>Chordata</taxon>
        <taxon>Cephalochordata</taxon>
        <taxon>Leptocardii</taxon>
        <taxon>Amphioxiformes</taxon>
        <taxon>Branchiostomatidae</taxon>
        <taxon>Branchiostoma</taxon>
    </lineage>
</organism>
<dbReference type="InterPro" id="IPR001881">
    <property type="entry name" value="EGF-like_Ca-bd_dom"/>
</dbReference>
<keyword evidence="13" id="KW-0325">Glycoprotein</keyword>
<dbReference type="Pfam" id="PF02010">
    <property type="entry name" value="REJ"/>
    <property type="match status" value="1"/>
</dbReference>
<dbReference type="InterPro" id="IPR001024">
    <property type="entry name" value="PLAT/LH2_dom"/>
</dbReference>
<evidence type="ECO:0000313" key="27">
    <source>
        <dbReference type="RefSeq" id="XP_019614326.1"/>
    </source>
</evidence>
<feature type="transmembrane region" description="Helical" evidence="18">
    <location>
        <begin position="2631"/>
        <end position="2649"/>
    </location>
</feature>
<dbReference type="InterPro" id="IPR001304">
    <property type="entry name" value="C-type_lectin-like"/>
</dbReference>
<dbReference type="GO" id="GO:0005262">
    <property type="term" value="F:calcium channel activity"/>
    <property type="evidence" value="ECO:0007669"/>
    <property type="project" value="TreeGrafter"/>
</dbReference>
<dbReference type="Pfam" id="PF01390">
    <property type="entry name" value="SEA"/>
    <property type="match status" value="1"/>
</dbReference>
<evidence type="ECO:0000313" key="26">
    <source>
        <dbReference type="Proteomes" id="UP000515135"/>
    </source>
</evidence>
<dbReference type="PROSITE" id="PS00022">
    <property type="entry name" value="EGF_1"/>
    <property type="match status" value="1"/>
</dbReference>
<dbReference type="PROSITE" id="PS50092">
    <property type="entry name" value="TSP1"/>
    <property type="match status" value="2"/>
</dbReference>
<keyword evidence="8 19" id="KW-0732">Signal</keyword>
<keyword evidence="11 18" id="KW-0472">Membrane</keyword>
<dbReference type="Gene3D" id="2.10.25.10">
    <property type="entry name" value="Laminin"/>
    <property type="match status" value="2"/>
</dbReference>
<dbReference type="PROSITE" id="PS50026">
    <property type="entry name" value="EGF_3"/>
    <property type="match status" value="1"/>
</dbReference>
<feature type="domain" description="SEA" evidence="20">
    <location>
        <begin position="1010"/>
        <end position="1115"/>
    </location>
</feature>
<dbReference type="GO" id="GO:0050982">
    <property type="term" value="P:detection of mechanical stimulus"/>
    <property type="evidence" value="ECO:0007669"/>
    <property type="project" value="TreeGrafter"/>
</dbReference>
<dbReference type="InterPro" id="IPR036364">
    <property type="entry name" value="SEA_dom_sf"/>
</dbReference>
<evidence type="ECO:0000256" key="6">
    <source>
        <dbReference type="ARBA" id="ARBA00022572"/>
    </source>
</evidence>
<dbReference type="GO" id="GO:0005886">
    <property type="term" value="C:plasma membrane"/>
    <property type="evidence" value="ECO:0007669"/>
    <property type="project" value="UniProtKB-SubCell"/>
</dbReference>
<dbReference type="PRINTS" id="PR00018">
    <property type="entry name" value="KRINGLE"/>
</dbReference>
<dbReference type="FunFam" id="2.20.100.10:FF:000007">
    <property type="entry name" value="Thrombospondin 1"/>
    <property type="match status" value="1"/>
</dbReference>
<dbReference type="InterPro" id="IPR016186">
    <property type="entry name" value="C-type_lectin-like/link_sf"/>
</dbReference>
<dbReference type="InterPro" id="IPR018097">
    <property type="entry name" value="EGF_Ca-bd_CS"/>
</dbReference>
<comment type="caution">
    <text evidence="15">Lacks conserved residue(s) required for the propagation of feature annotation.</text>
</comment>
<dbReference type="CDD" id="cd00054">
    <property type="entry name" value="EGF_CA"/>
    <property type="match status" value="2"/>
</dbReference>
<evidence type="ECO:0000259" key="24">
    <source>
        <dbReference type="PROSITE" id="PS50095"/>
    </source>
</evidence>
<evidence type="ECO:0000259" key="22">
    <source>
        <dbReference type="PROSITE" id="PS50041"/>
    </source>
</evidence>
<dbReference type="SMART" id="SM00034">
    <property type="entry name" value="CLECT"/>
    <property type="match status" value="3"/>
</dbReference>
<dbReference type="OrthoDB" id="2121937at2759"/>
<dbReference type="CDD" id="cd00108">
    <property type="entry name" value="KR"/>
    <property type="match status" value="5"/>
</dbReference>
<evidence type="ECO:0000256" key="17">
    <source>
        <dbReference type="SAM" id="MobiDB-lite"/>
    </source>
</evidence>
<feature type="transmembrane region" description="Helical" evidence="18">
    <location>
        <begin position="2894"/>
        <end position="2914"/>
    </location>
</feature>
<dbReference type="Gene3D" id="2.60.220.50">
    <property type="match status" value="1"/>
</dbReference>
<feature type="transmembrane region" description="Helical" evidence="18">
    <location>
        <begin position="2321"/>
        <end position="2342"/>
    </location>
</feature>
<dbReference type="PROSITE" id="PS50024">
    <property type="entry name" value="SEA"/>
    <property type="match status" value="1"/>
</dbReference>
<dbReference type="SMART" id="SM00308">
    <property type="entry name" value="LH2"/>
    <property type="match status" value="1"/>
</dbReference>
<dbReference type="InterPro" id="IPR000203">
    <property type="entry name" value="GPS"/>
</dbReference>
<dbReference type="SUPFAM" id="SSF57196">
    <property type="entry name" value="EGF/Laminin"/>
    <property type="match status" value="1"/>
</dbReference>
<dbReference type="InterPro" id="IPR016187">
    <property type="entry name" value="CTDL_fold"/>
</dbReference>
<dbReference type="InterPro" id="IPR000742">
    <property type="entry name" value="EGF"/>
</dbReference>
<feature type="chain" id="PRO_5027878213" evidence="19">
    <location>
        <begin position="27"/>
        <end position="3236"/>
    </location>
</feature>
<evidence type="ECO:0000259" key="20">
    <source>
        <dbReference type="PROSITE" id="PS50024"/>
    </source>
</evidence>
<dbReference type="InterPro" id="IPR046791">
    <property type="entry name" value="Polycystin_dom"/>
</dbReference>
<feature type="transmembrane region" description="Helical" evidence="18">
    <location>
        <begin position="2497"/>
        <end position="2523"/>
    </location>
</feature>
<feature type="disulfide bond" evidence="15">
    <location>
        <begin position="470"/>
        <end position="479"/>
    </location>
</feature>
<evidence type="ECO:0000259" key="25">
    <source>
        <dbReference type="PROSITE" id="PS51111"/>
    </source>
</evidence>
<dbReference type="Pfam" id="PF00090">
    <property type="entry name" value="TSP_1"/>
    <property type="match status" value="2"/>
</dbReference>
<feature type="transmembrane region" description="Helical" evidence="18">
    <location>
        <begin position="2362"/>
        <end position="2384"/>
    </location>
</feature>
<dbReference type="InterPro" id="IPR036392">
    <property type="entry name" value="PLAT/LH2_dom_sf"/>
</dbReference>
<dbReference type="Pfam" id="PF20519">
    <property type="entry name" value="Polycystin_dom"/>
    <property type="match status" value="1"/>
</dbReference>
<dbReference type="GeneID" id="109462231"/>
<proteinExistence type="inferred from homology"/>
<dbReference type="CDD" id="cd00037">
    <property type="entry name" value="CLECT"/>
    <property type="match status" value="3"/>
</dbReference>
<dbReference type="SUPFAM" id="SSF82671">
    <property type="entry name" value="SEA domain"/>
    <property type="match status" value="1"/>
</dbReference>
<dbReference type="Gene3D" id="2.40.20.10">
    <property type="entry name" value="Plasminogen Kringle 4"/>
    <property type="match status" value="6"/>
</dbReference>
<dbReference type="SMART" id="SM00179">
    <property type="entry name" value="EGF_CA"/>
    <property type="match status" value="1"/>
</dbReference>
<feature type="transmembrane region" description="Helical" evidence="18">
    <location>
        <begin position="3088"/>
        <end position="3108"/>
    </location>
</feature>
<feature type="disulfide bond" evidence="16">
    <location>
        <begin position="664"/>
        <end position="703"/>
    </location>
</feature>
<dbReference type="Pfam" id="PF01825">
    <property type="entry name" value="GPS"/>
    <property type="match status" value="1"/>
</dbReference>
<evidence type="ECO:0000259" key="21">
    <source>
        <dbReference type="PROSITE" id="PS50026"/>
    </source>
</evidence>
<dbReference type="Gene3D" id="2.20.100.10">
    <property type="entry name" value="Thrombospondin type-1 (TSP1) repeat"/>
    <property type="match status" value="2"/>
</dbReference>
<dbReference type="InterPro" id="IPR014010">
    <property type="entry name" value="REJ_dom"/>
</dbReference>
<evidence type="ECO:0000256" key="14">
    <source>
        <dbReference type="PIRSR" id="PIRSR603915-2"/>
    </source>
</evidence>
<feature type="disulfide bond" evidence="16">
    <location>
        <begin position="195"/>
        <end position="234"/>
    </location>
</feature>
<feature type="signal peptide" evidence="19">
    <location>
        <begin position="1"/>
        <end position="26"/>
    </location>
</feature>
<evidence type="ECO:0000256" key="11">
    <source>
        <dbReference type="ARBA" id="ARBA00023136"/>
    </source>
</evidence>
<dbReference type="PRINTS" id="PR01433">
    <property type="entry name" value="POLYCYSTIN2"/>
</dbReference>
<dbReference type="PANTHER" id="PTHR10877:SF194">
    <property type="entry name" value="LOCATION OF VULVA DEFECTIVE 1"/>
    <property type="match status" value="1"/>
</dbReference>
<comment type="subcellular location">
    <subcellularLocation>
        <location evidence="2">Cell membrane</location>
    </subcellularLocation>
    <subcellularLocation>
        <location evidence="1">Membrane</location>
        <topology evidence="1">Multi-pass membrane protein</topology>
    </subcellularLocation>
</comment>
<dbReference type="InterPro" id="IPR013122">
    <property type="entry name" value="PKD1_2_channel"/>
</dbReference>
<dbReference type="SUPFAM" id="SSF57440">
    <property type="entry name" value="Kringle-like"/>
    <property type="match status" value="6"/>
</dbReference>
<reference evidence="27" key="1">
    <citation type="submission" date="2025-08" db="UniProtKB">
        <authorList>
            <consortium name="RefSeq"/>
        </authorList>
    </citation>
    <scope>IDENTIFICATION</scope>
    <source>
        <tissue evidence="27">Gonad</tissue>
    </source>
</reference>
<dbReference type="SMART" id="SM00181">
    <property type="entry name" value="EGF"/>
    <property type="match status" value="2"/>
</dbReference>
<protein>
    <submittedName>
        <fullName evidence="27">Polycystic kidney disease protein 1-like 2</fullName>
    </submittedName>
</protein>
<dbReference type="InterPro" id="IPR051223">
    <property type="entry name" value="Polycystin"/>
</dbReference>
<keyword evidence="6 16" id="KW-0420">Kringle</keyword>
<evidence type="ECO:0000256" key="16">
    <source>
        <dbReference type="PROSITE-ProRule" id="PRU00121"/>
    </source>
</evidence>
<feature type="domain" description="C-type lectin" evidence="22">
    <location>
        <begin position="797"/>
        <end position="907"/>
    </location>
</feature>
<dbReference type="InterPro" id="IPR038178">
    <property type="entry name" value="Kringle_sf"/>
</dbReference>
<feature type="transmembrane region" description="Helical" evidence="18">
    <location>
        <begin position="2114"/>
        <end position="2133"/>
    </location>
</feature>
<evidence type="ECO:0000256" key="1">
    <source>
        <dbReference type="ARBA" id="ARBA00004141"/>
    </source>
</evidence>
<dbReference type="CDD" id="cd01752">
    <property type="entry name" value="PLAT_polycystin"/>
    <property type="match status" value="1"/>
</dbReference>
<dbReference type="PROSITE" id="PS51111">
    <property type="entry name" value="REJ"/>
    <property type="match status" value="1"/>
</dbReference>
<gene>
    <name evidence="27" type="primary">LOC109462231</name>
</gene>
<dbReference type="FunFam" id="2.60.60.20:FF:000008">
    <property type="entry name" value="Polycystic kidney disease 1-like 2, isoform CRA_a"/>
    <property type="match status" value="1"/>
</dbReference>
<dbReference type="RefSeq" id="XP_019614326.1">
    <property type="nucleotide sequence ID" value="XM_019758767.1"/>
</dbReference>
<evidence type="ECO:0000256" key="4">
    <source>
        <dbReference type="ARBA" id="ARBA00022475"/>
    </source>
</evidence>
<dbReference type="KEGG" id="bbel:109462231"/>
<comment type="similarity">
    <text evidence="3">Belongs to the polycystin family.</text>
</comment>
<keyword evidence="7 18" id="KW-0812">Transmembrane</keyword>